<gene>
    <name evidence="1" type="ORF">JETT_3403</name>
</gene>
<accession>A0A533Q6U8</accession>
<proteinExistence type="predicted"/>
<reference evidence="1 2" key="1">
    <citation type="submission" date="2019-04" db="EMBL/GenBank/DDBJ databases">
        <title>Genome of a novel bacterium Candidatus Jettenia ecosi reconstructed from metagenome of an anammox bioreactor.</title>
        <authorList>
            <person name="Mardanov A.V."/>
            <person name="Beletsky A.V."/>
            <person name="Ravin N.V."/>
            <person name="Botchkova E.A."/>
            <person name="Litti Y.V."/>
            <person name="Nozhevnikova A.N."/>
        </authorList>
    </citation>
    <scope>NUCLEOTIDE SEQUENCE [LARGE SCALE GENOMIC DNA]</scope>
    <source>
        <strain evidence="1">J2</strain>
    </source>
</reference>
<dbReference type="Proteomes" id="UP000319783">
    <property type="component" value="Unassembled WGS sequence"/>
</dbReference>
<evidence type="ECO:0000313" key="2">
    <source>
        <dbReference type="Proteomes" id="UP000319783"/>
    </source>
</evidence>
<dbReference type="AlphaFoldDB" id="A0A533Q6U8"/>
<organism evidence="1 2">
    <name type="scientific">Candidatus Jettenia ecosi</name>
    <dbReference type="NCBI Taxonomy" id="2494326"/>
    <lineage>
        <taxon>Bacteria</taxon>
        <taxon>Pseudomonadati</taxon>
        <taxon>Planctomycetota</taxon>
        <taxon>Candidatus Brocadiia</taxon>
        <taxon>Candidatus Brocadiales</taxon>
        <taxon>Candidatus Brocadiaceae</taxon>
        <taxon>Candidatus Jettenia</taxon>
    </lineage>
</organism>
<sequence length="50" mass="5878">MVIAKEQTLLVIKEISNGKKLPANSFFQREKIYGEIFQDESRDSHKDCYE</sequence>
<evidence type="ECO:0000313" key="1">
    <source>
        <dbReference type="EMBL" id="TLD40334.1"/>
    </source>
</evidence>
<comment type="caution">
    <text evidence="1">The sequence shown here is derived from an EMBL/GenBank/DDBJ whole genome shotgun (WGS) entry which is preliminary data.</text>
</comment>
<name>A0A533Q6U8_9BACT</name>
<protein>
    <submittedName>
        <fullName evidence="1">Uncharacterized protein</fullName>
    </submittedName>
</protein>
<dbReference type="EMBL" id="SULG01000109">
    <property type="protein sequence ID" value="TLD40334.1"/>
    <property type="molecule type" value="Genomic_DNA"/>
</dbReference>